<dbReference type="Gene3D" id="1.10.510.10">
    <property type="entry name" value="Transferase(Phosphotransferase) domain 1"/>
    <property type="match status" value="1"/>
</dbReference>
<reference evidence="1 2" key="1">
    <citation type="submission" date="2024-04" db="EMBL/GenBank/DDBJ databases">
        <title>Tritrichomonas musculus Genome.</title>
        <authorList>
            <person name="Alves-Ferreira E."/>
            <person name="Grigg M."/>
            <person name="Lorenzi H."/>
            <person name="Galac M."/>
        </authorList>
    </citation>
    <scope>NUCLEOTIDE SEQUENCE [LARGE SCALE GENOMIC DNA]</scope>
    <source>
        <strain evidence="1 2">EAF2021</strain>
    </source>
</reference>
<dbReference type="EMBL" id="JAPFFF010000001">
    <property type="protein sequence ID" value="KAK8898468.1"/>
    <property type="molecule type" value="Genomic_DNA"/>
</dbReference>
<accession>A0ABR2L546</accession>
<protein>
    <recommendedName>
        <fullName evidence="3">Serine-threonine/tyrosine-protein kinase catalytic domain-containing protein</fullName>
    </recommendedName>
</protein>
<dbReference type="Proteomes" id="UP001470230">
    <property type="component" value="Unassembled WGS sequence"/>
</dbReference>
<dbReference type="InterPro" id="IPR011009">
    <property type="entry name" value="Kinase-like_dom_sf"/>
</dbReference>
<evidence type="ECO:0008006" key="3">
    <source>
        <dbReference type="Google" id="ProtNLM"/>
    </source>
</evidence>
<comment type="caution">
    <text evidence="1">The sequence shown here is derived from an EMBL/GenBank/DDBJ whole genome shotgun (WGS) entry which is preliminary data.</text>
</comment>
<keyword evidence="2" id="KW-1185">Reference proteome</keyword>
<evidence type="ECO:0000313" key="1">
    <source>
        <dbReference type="EMBL" id="KAK8898468.1"/>
    </source>
</evidence>
<organism evidence="1 2">
    <name type="scientific">Tritrichomonas musculus</name>
    <dbReference type="NCBI Taxonomy" id="1915356"/>
    <lineage>
        <taxon>Eukaryota</taxon>
        <taxon>Metamonada</taxon>
        <taxon>Parabasalia</taxon>
        <taxon>Tritrichomonadida</taxon>
        <taxon>Tritrichomonadidae</taxon>
        <taxon>Tritrichomonas</taxon>
    </lineage>
</organism>
<sequence length="102" mass="12069">MELEHLHSWHLNFLMKILNTMRIIMYFIVTKGKMPPFSPAGYESFKLPETINTLSQKIIKRCWSNDPKNRPSFDEILQLIINNNFMLINGIQSKIPQIKEHL</sequence>
<gene>
    <name evidence="1" type="ORF">M9Y10_000756</name>
</gene>
<name>A0ABR2L546_9EUKA</name>
<evidence type="ECO:0000313" key="2">
    <source>
        <dbReference type="Proteomes" id="UP001470230"/>
    </source>
</evidence>
<dbReference type="SUPFAM" id="SSF56112">
    <property type="entry name" value="Protein kinase-like (PK-like)"/>
    <property type="match status" value="1"/>
</dbReference>
<proteinExistence type="predicted"/>